<dbReference type="OrthoDB" id="3358017at2759"/>
<dbReference type="Pfam" id="PF04479">
    <property type="entry name" value="RTA1"/>
    <property type="match status" value="1"/>
</dbReference>
<evidence type="ECO:0000256" key="3">
    <source>
        <dbReference type="ARBA" id="ARBA00022989"/>
    </source>
</evidence>
<reference evidence="6" key="1">
    <citation type="journal article" date="2020" name="Stud. Mycol.">
        <title>101 Dothideomycetes genomes: a test case for predicting lifestyles and emergence of pathogens.</title>
        <authorList>
            <person name="Haridas S."/>
            <person name="Albert R."/>
            <person name="Binder M."/>
            <person name="Bloem J."/>
            <person name="Labutti K."/>
            <person name="Salamov A."/>
            <person name="Andreopoulos B."/>
            <person name="Baker S."/>
            <person name="Barry K."/>
            <person name="Bills G."/>
            <person name="Bluhm B."/>
            <person name="Cannon C."/>
            <person name="Castanera R."/>
            <person name="Culley D."/>
            <person name="Daum C."/>
            <person name="Ezra D."/>
            <person name="Gonzalez J."/>
            <person name="Henrissat B."/>
            <person name="Kuo A."/>
            <person name="Liang C."/>
            <person name="Lipzen A."/>
            <person name="Lutzoni F."/>
            <person name="Magnuson J."/>
            <person name="Mondo S."/>
            <person name="Nolan M."/>
            <person name="Ohm R."/>
            <person name="Pangilinan J."/>
            <person name="Park H.-J."/>
            <person name="Ramirez L."/>
            <person name="Alfaro M."/>
            <person name="Sun H."/>
            <person name="Tritt A."/>
            <person name="Yoshinaga Y."/>
            <person name="Zwiers L.-H."/>
            <person name="Turgeon B."/>
            <person name="Goodwin S."/>
            <person name="Spatafora J."/>
            <person name="Crous P."/>
            <person name="Grigoriev I."/>
        </authorList>
    </citation>
    <scope>NUCLEOTIDE SEQUENCE</scope>
    <source>
        <strain evidence="6">CBS 119687</strain>
    </source>
</reference>
<dbReference type="RefSeq" id="XP_033520684.1">
    <property type="nucleotide sequence ID" value="XM_033668822.1"/>
</dbReference>
<evidence type="ECO:0000256" key="4">
    <source>
        <dbReference type="ARBA" id="ARBA00023136"/>
    </source>
</evidence>
<feature type="transmembrane region" description="Helical" evidence="5">
    <location>
        <begin position="47"/>
        <end position="67"/>
    </location>
</feature>
<dbReference type="InterPro" id="IPR007568">
    <property type="entry name" value="RTA1"/>
</dbReference>
<keyword evidence="4 5" id="KW-0472">Membrane</keyword>
<accession>A0A6A6A2R0</accession>
<feature type="transmembrane region" description="Helical" evidence="5">
    <location>
        <begin position="155"/>
        <end position="177"/>
    </location>
</feature>
<keyword evidence="3 5" id="KW-1133">Transmembrane helix</keyword>
<evidence type="ECO:0000256" key="1">
    <source>
        <dbReference type="ARBA" id="ARBA00004141"/>
    </source>
</evidence>
<feature type="transmembrane region" description="Helical" evidence="5">
    <location>
        <begin position="79"/>
        <end position="101"/>
    </location>
</feature>
<dbReference type="AlphaFoldDB" id="A0A6A6A2R0"/>
<dbReference type="GeneID" id="54409254"/>
<dbReference type="Proteomes" id="UP000799771">
    <property type="component" value="Unassembled WGS sequence"/>
</dbReference>
<protein>
    <submittedName>
        <fullName evidence="6">RTA1 like protein</fullName>
    </submittedName>
</protein>
<feature type="transmembrane region" description="Helical" evidence="5">
    <location>
        <begin position="198"/>
        <end position="216"/>
    </location>
</feature>
<dbReference type="PANTHER" id="PTHR31465">
    <property type="entry name" value="PROTEIN RTA1-RELATED"/>
    <property type="match status" value="1"/>
</dbReference>
<feature type="transmembrane region" description="Helical" evidence="5">
    <location>
        <begin position="236"/>
        <end position="255"/>
    </location>
</feature>
<evidence type="ECO:0000256" key="5">
    <source>
        <dbReference type="SAM" id="Phobius"/>
    </source>
</evidence>
<feature type="transmembrane region" description="Helical" evidence="5">
    <location>
        <begin position="12"/>
        <end position="35"/>
    </location>
</feature>
<evidence type="ECO:0000313" key="6">
    <source>
        <dbReference type="EMBL" id="KAF2126292.1"/>
    </source>
</evidence>
<keyword evidence="7" id="KW-1185">Reference proteome</keyword>
<keyword evidence="2 5" id="KW-0812">Transmembrane</keyword>
<sequence length="279" mass="31470">MPTLEAFRGNYYLWHYIPSLPAAIIFAILFIIVTIAHTWKMARARMWFCLPFVIGGFFEVIGYAGHAAATNSTGKLMPYIIQSTFLLLPPVLFAATLYMVYSRVVQAVSGARFSLIPPHWSTRVFVAGDVLCMLMQTSGAGLLAQSDDPTMGERIIIGGLLVQIVVFTGFVGCCWIFHRRFKAHLSREGAATRVPWQSCLTMLYATSLLISIRNVYRLVEYSVGHDGYLFSVEWPVYVLDGVLMLFVMVLFMVWYPDQLRTQPRGETYESVELGQNGKH</sequence>
<dbReference type="PANTHER" id="PTHR31465:SF1">
    <property type="entry name" value="PROTEIN RTA1-RELATED"/>
    <property type="match status" value="1"/>
</dbReference>
<comment type="subcellular location">
    <subcellularLocation>
        <location evidence="1">Membrane</location>
        <topology evidence="1">Multi-pass membrane protein</topology>
    </subcellularLocation>
</comment>
<name>A0A6A6A2R0_9PLEO</name>
<dbReference type="GO" id="GO:0016020">
    <property type="term" value="C:membrane"/>
    <property type="evidence" value="ECO:0007669"/>
    <property type="project" value="UniProtKB-SubCell"/>
</dbReference>
<proteinExistence type="predicted"/>
<evidence type="ECO:0000313" key="7">
    <source>
        <dbReference type="Proteomes" id="UP000799771"/>
    </source>
</evidence>
<dbReference type="EMBL" id="ML977514">
    <property type="protein sequence ID" value="KAF2126292.1"/>
    <property type="molecule type" value="Genomic_DNA"/>
</dbReference>
<organism evidence="6 7">
    <name type="scientific">Dothidotthia symphoricarpi CBS 119687</name>
    <dbReference type="NCBI Taxonomy" id="1392245"/>
    <lineage>
        <taxon>Eukaryota</taxon>
        <taxon>Fungi</taxon>
        <taxon>Dikarya</taxon>
        <taxon>Ascomycota</taxon>
        <taxon>Pezizomycotina</taxon>
        <taxon>Dothideomycetes</taxon>
        <taxon>Pleosporomycetidae</taxon>
        <taxon>Pleosporales</taxon>
        <taxon>Dothidotthiaceae</taxon>
        <taxon>Dothidotthia</taxon>
    </lineage>
</organism>
<evidence type="ECO:0000256" key="2">
    <source>
        <dbReference type="ARBA" id="ARBA00022692"/>
    </source>
</evidence>
<feature type="transmembrane region" description="Helical" evidence="5">
    <location>
        <begin position="122"/>
        <end position="143"/>
    </location>
</feature>
<gene>
    <name evidence="6" type="ORF">P153DRAFT_369629</name>
</gene>